<dbReference type="AlphaFoldDB" id="X1D0S8"/>
<name>X1D0S8_9ZZZZ</name>
<evidence type="ECO:0000313" key="1">
    <source>
        <dbReference type="EMBL" id="GAG90056.1"/>
    </source>
</evidence>
<protein>
    <submittedName>
        <fullName evidence="1">Uncharacterized protein</fullName>
    </submittedName>
</protein>
<comment type="caution">
    <text evidence="1">The sequence shown here is derived from an EMBL/GenBank/DDBJ whole genome shotgun (WGS) entry which is preliminary data.</text>
</comment>
<gene>
    <name evidence="1" type="ORF">S01H4_23263</name>
</gene>
<reference evidence="1" key="1">
    <citation type="journal article" date="2014" name="Front. Microbiol.">
        <title>High frequency of phylogenetically diverse reductive dehalogenase-homologous genes in deep subseafloor sedimentary metagenomes.</title>
        <authorList>
            <person name="Kawai M."/>
            <person name="Futagami T."/>
            <person name="Toyoda A."/>
            <person name="Takaki Y."/>
            <person name="Nishi S."/>
            <person name="Hori S."/>
            <person name="Arai W."/>
            <person name="Tsubouchi T."/>
            <person name="Morono Y."/>
            <person name="Uchiyama I."/>
            <person name="Ito T."/>
            <person name="Fujiyama A."/>
            <person name="Inagaki F."/>
            <person name="Takami H."/>
        </authorList>
    </citation>
    <scope>NUCLEOTIDE SEQUENCE</scope>
    <source>
        <strain evidence="1">Expedition CK06-06</strain>
    </source>
</reference>
<sequence>MGMEESKEDPERRIKKGLEQIQTFNKPVVIDQTILIGETEIQAQIREAAYYIALKCPSYDELCWSLAEKIQTKYNSKPSKEDISEIAENIYYSSKTHDELCWLNAEIDMSAKK</sequence>
<accession>X1D0S8</accession>
<dbReference type="EMBL" id="BART01010768">
    <property type="protein sequence ID" value="GAG90056.1"/>
    <property type="molecule type" value="Genomic_DNA"/>
</dbReference>
<organism evidence="1">
    <name type="scientific">marine sediment metagenome</name>
    <dbReference type="NCBI Taxonomy" id="412755"/>
    <lineage>
        <taxon>unclassified sequences</taxon>
        <taxon>metagenomes</taxon>
        <taxon>ecological metagenomes</taxon>
    </lineage>
</organism>
<proteinExistence type="predicted"/>